<evidence type="ECO:0000256" key="2">
    <source>
        <dbReference type="ARBA" id="ARBA00023125"/>
    </source>
</evidence>
<feature type="compositionally biased region" description="Low complexity" evidence="7">
    <location>
        <begin position="156"/>
        <end position="171"/>
    </location>
</feature>
<dbReference type="PANTHER" id="PTHR10328:SF3">
    <property type="entry name" value="PROTEIN MAX"/>
    <property type="match status" value="1"/>
</dbReference>
<evidence type="ECO:0000313" key="10">
    <source>
        <dbReference type="Proteomes" id="UP000193560"/>
    </source>
</evidence>
<dbReference type="SMART" id="SM00353">
    <property type="entry name" value="HLH"/>
    <property type="match status" value="1"/>
</dbReference>
<comment type="caution">
    <text evidence="9">The sequence shown here is derived from an EMBL/GenBank/DDBJ whole genome shotgun (WGS) entry which is preliminary data.</text>
</comment>
<dbReference type="GO" id="GO:0003677">
    <property type="term" value="F:DNA binding"/>
    <property type="evidence" value="ECO:0007669"/>
    <property type="project" value="UniProtKB-KW"/>
</dbReference>
<dbReference type="STRING" id="90262.A0A1X2IB13"/>
<dbReference type="GO" id="GO:0003700">
    <property type="term" value="F:DNA-binding transcription factor activity"/>
    <property type="evidence" value="ECO:0007669"/>
    <property type="project" value="TreeGrafter"/>
</dbReference>
<dbReference type="InterPro" id="IPR036638">
    <property type="entry name" value="HLH_DNA-bd_sf"/>
</dbReference>
<evidence type="ECO:0000256" key="4">
    <source>
        <dbReference type="ARBA" id="ARBA00023163"/>
    </source>
</evidence>
<protein>
    <recommendedName>
        <fullName evidence="8">BHLH domain-containing protein</fullName>
    </recommendedName>
</protein>
<reference evidence="9 10" key="1">
    <citation type="submission" date="2016-07" db="EMBL/GenBank/DDBJ databases">
        <title>Pervasive Adenine N6-methylation of Active Genes in Fungi.</title>
        <authorList>
            <consortium name="DOE Joint Genome Institute"/>
            <person name="Mondo S.J."/>
            <person name="Dannebaum R.O."/>
            <person name="Kuo R.C."/>
            <person name="Labutti K."/>
            <person name="Haridas S."/>
            <person name="Kuo A."/>
            <person name="Salamov A."/>
            <person name="Ahrendt S.R."/>
            <person name="Lipzen A."/>
            <person name="Sullivan W."/>
            <person name="Andreopoulos W.B."/>
            <person name="Clum A."/>
            <person name="Lindquist E."/>
            <person name="Daum C."/>
            <person name="Ramamoorthy G.K."/>
            <person name="Gryganskyi A."/>
            <person name="Culley D."/>
            <person name="Magnuson J.K."/>
            <person name="James T.Y."/>
            <person name="O'Malley M.A."/>
            <person name="Stajich J.E."/>
            <person name="Spatafora J.W."/>
            <person name="Visel A."/>
            <person name="Grigoriev I.V."/>
        </authorList>
    </citation>
    <scope>NUCLEOTIDE SEQUENCE [LARGE SCALE GENOMIC DNA]</scope>
    <source>
        <strain evidence="9 10">NRRL 1336</strain>
    </source>
</reference>
<feature type="coiled-coil region" evidence="6">
    <location>
        <begin position="116"/>
        <end position="143"/>
    </location>
</feature>
<feature type="region of interest" description="Disordered" evidence="7">
    <location>
        <begin position="225"/>
        <end position="255"/>
    </location>
</feature>
<dbReference type="InterPro" id="IPR011598">
    <property type="entry name" value="bHLH_dom"/>
</dbReference>
<feature type="region of interest" description="Disordered" evidence="7">
    <location>
        <begin position="148"/>
        <end position="204"/>
    </location>
</feature>
<organism evidence="9 10">
    <name type="scientific">Absidia repens</name>
    <dbReference type="NCBI Taxonomy" id="90262"/>
    <lineage>
        <taxon>Eukaryota</taxon>
        <taxon>Fungi</taxon>
        <taxon>Fungi incertae sedis</taxon>
        <taxon>Mucoromycota</taxon>
        <taxon>Mucoromycotina</taxon>
        <taxon>Mucoromycetes</taxon>
        <taxon>Mucorales</taxon>
        <taxon>Cunninghamellaceae</taxon>
        <taxon>Absidia</taxon>
    </lineage>
</organism>
<accession>A0A1X2IB13</accession>
<dbReference type="GO" id="GO:0045944">
    <property type="term" value="P:positive regulation of transcription by RNA polymerase II"/>
    <property type="evidence" value="ECO:0007669"/>
    <property type="project" value="TreeGrafter"/>
</dbReference>
<evidence type="ECO:0000313" key="9">
    <source>
        <dbReference type="EMBL" id="ORZ13120.1"/>
    </source>
</evidence>
<keyword evidence="5" id="KW-0539">Nucleus</keyword>
<evidence type="ECO:0000256" key="7">
    <source>
        <dbReference type="SAM" id="MobiDB-lite"/>
    </source>
</evidence>
<dbReference type="EMBL" id="MCGE01000017">
    <property type="protein sequence ID" value="ORZ13120.1"/>
    <property type="molecule type" value="Genomic_DNA"/>
</dbReference>
<dbReference type="Gene3D" id="4.10.280.10">
    <property type="entry name" value="Helix-loop-helix DNA-binding domain"/>
    <property type="match status" value="1"/>
</dbReference>
<sequence>MPSEKFKISKASRSIRHAAQNFFCTFSASPNGSQSTSTTYPIVGGNISASIHEDPESHLDRRSAHNALERQRRETLNSKFQELAHALPALQTVRRPSKTMIVAKSLDYVTKSVQRETHYVNQIKDLQKQNERLRKQAKISKLASTNKHHLSGINKTKTTSSTCTTSTTSTDGPPPMTPPLSSSSSNASSCTMKRSSTLSSTGQISTHKNNVHQMSSPVIEINQYHKHQQMSPPLTPETPNKKQRTSSPLMDSTTWADPSMMMMTTTMPTATTITSNATPPHHRDMTSTMMMMPPQQWPVHASDPMFSTPSLDLYSTSSNSPNNNNTFMYNTPSTNTHQPSMLQNATHYMSLSDPNINPMLFSPYQWQDSPPVYHPPVAKSSDPLYLA</sequence>
<dbReference type="GO" id="GO:0090575">
    <property type="term" value="C:RNA polymerase II transcription regulator complex"/>
    <property type="evidence" value="ECO:0007669"/>
    <property type="project" value="TreeGrafter"/>
</dbReference>
<keyword evidence="10" id="KW-1185">Reference proteome</keyword>
<evidence type="ECO:0000256" key="3">
    <source>
        <dbReference type="ARBA" id="ARBA00023159"/>
    </source>
</evidence>
<feature type="compositionally biased region" description="Polar residues" evidence="7">
    <location>
        <begin position="245"/>
        <end position="255"/>
    </location>
</feature>
<gene>
    <name evidence="9" type="ORF">BCR42DRAFT_493201</name>
</gene>
<keyword evidence="3" id="KW-0010">Activator</keyword>
<evidence type="ECO:0000259" key="8">
    <source>
        <dbReference type="PROSITE" id="PS50888"/>
    </source>
</evidence>
<evidence type="ECO:0000256" key="6">
    <source>
        <dbReference type="SAM" id="Coils"/>
    </source>
</evidence>
<dbReference type="Pfam" id="PF00010">
    <property type="entry name" value="HLH"/>
    <property type="match status" value="1"/>
</dbReference>
<proteinExistence type="predicted"/>
<dbReference type="Proteomes" id="UP000193560">
    <property type="component" value="Unassembled WGS sequence"/>
</dbReference>
<name>A0A1X2IB13_9FUNG</name>
<evidence type="ECO:0000256" key="5">
    <source>
        <dbReference type="ARBA" id="ARBA00023242"/>
    </source>
</evidence>
<feature type="compositionally biased region" description="Low complexity" evidence="7">
    <location>
        <begin position="179"/>
        <end position="191"/>
    </location>
</feature>
<keyword evidence="2" id="KW-0238">DNA-binding</keyword>
<dbReference type="SUPFAM" id="SSF47459">
    <property type="entry name" value="HLH, helix-loop-helix DNA-binding domain"/>
    <property type="match status" value="1"/>
</dbReference>
<keyword evidence="1" id="KW-0805">Transcription regulation</keyword>
<keyword evidence="4" id="KW-0804">Transcription</keyword>
<keyword evidence="6" id="KW-0175">Coiled coil</keyword>
<feature type="compositionally biased region" description="Polar residues" evidence="7">
    <location>
        <begin position="192"/>
        <end position="204"/>
    </location>
</feature>
<dbReference type="GO" id="GO:0046983">
    <property type="term" value="F:protein dimerization activity"/>
    <property type="evidence" value="ECO:0007669"/>
    <property type="project" value="InterPro"/>
</dbReference>
<feature type="domain" description="BHLH" evidence="8">
    <location>
        <begin position="60"/>
        <end position="112"/>
    </location>
</feature>
<dbReference type="PROSITE" id="PS50888">
    <property type="entry name" value="BHLH"/>
    <property type="match status" value="1"/>
</dbReference>
<dbReference type="AlphaFoldDB" id="A0A1X2IB13"/>
<dbReference type="PANTHER" id="PTHR10328">
    <property type="entry name" value="PROTEIN MAX MYC-ASSOCIATED FACTOR X"/>
    <property type="match status" value="1"/>
</dbReference>
<evidence type="ECO:0000256" key="1">
    <source>
        <dbReference type="ARBA" id="ARBA00023015"/>
    </source>
</evidence>
<dbReference type="OrthoDB" id="8964853at2759"/>